<keyword evidence="3" id="KW-0902">Two-component regulatory system</keyword>
<dbReference type="Pfam" id="PF00072">
    <property type="entry name" value="Response_reg"/>
    <property type="match status" value="1"/>
</dbReference>
<dbReference type="RefSeq" id="WP_077829099.1">
    <property type="nucleotide sequence ID" value="NZ_JABSWM010000001.1"/>
</dbReference>
<dbReference type="InterPro" id="IPR036388">
    <property type="entry name" value="WH-like_DNA-bd_sf"/>
</dbReference>
<evidence type="ECO:0000256" key="4">
    <source>
        <dbReference type="ARBA" id="ARBA00023015"/>
    </source>
</evidence>
<dbReference type="GO" id="GO:0032993">
    <property type="term" value="C:protein-DNA complex"/>
    <property type="evidence" value="ECO:0007669"/>
    <property type="project" value="TreeGrafter"/>
</dbReference>
<dbReference type="Gene3D" id="3.40.50.2300">
    <property type="match status" value="1"/>
</dbReference>
<keyword evidence="6" id="KW-0804">Transcription</keyword>
<dbReference type="SMART" id="SM00448">
    <property type="entry name" value="REC"/>
    <property type="match status" value="1"/>
</dbReference>
<dbReference type="CDD" id="cd00383">
    <property type="entry name" value="trans_reg_C"/>
    <property type="match status" value="1"/>
</dbReference>
<dbReference type="InterPro" id="IPR016032">
    <property type="entry name" value="Sig_transdc_resp-reg_C-effctor"/>
</dbReference>
<dbReference type="GO" id="GO:0000976">
    <property type="term" value="F:transcription cis-regulatory region binding"/>
    <property type="evidence" value="ECO:0007669"/>
    <property type="project" value="TreeGrafter"/>
</dbReference>
<organism evidence="8 9">
    <name type="scientific">Clostridium beijerinckii</name>
    <name type="common">Clostridium MP</name>
    <dbReference type="NCBI Taxonomy" id="1520"/>
    <lineage>
        <taxon>Bacteria</taxon>
        <taxon>Bacillati</taxon>
        <taxon>Bacillota</taxon>
        <taxon>Clostridia</taxon>
        <taxon>Eubacteriales</taxon>
        <taxon>Clostridiaceae</taxon>
        <taxon>Clostridium</taxon>
    </lineage>
</organism>
<dbReference type="InterPro" id="IPR011006">
    <property type="entry name" value="CheY-like_superfamily"/>
</dbReference>
<protein>
    <recommendedName>
        <fullName evidence="1">Stage 0 sporulation protein A homolog</fullName>
    </recommendedName>
</protein>
<sequence length="229" mass="25918">MNLGVRDQITILIVDDEKSIVDFIKMGLEAEGYLVYEAYDGNEAIELARKINPNIVILDIMLPGMDGYEVCSIIKKSIKTSVIMLTALDEVDDKVKGLDIGADDYMAKPFSFKELLARINARIRNSFPELSDITNIGNFKVDDKAHEITYLEKVLDLPPTQYNLLSFLLMNNGIALSKSLILEKVWGYDFNGEDNIVEVYIRYLRDKIGDKDHNIIKTVRGVGYKMVAQ</sequence>
<keyword evidence="2" id="KW-0597">Phosphoprotein</keyword>
<dbReference type="InterPro" id="IPR001867">
    <property type="entry name" value="OmpR/PhoB-type_DNA-bd"/>
</dbReference>
<dbReference type="AlphaFoldDB" id="A0A1S8PPV7"/>
<dbReference type="GO" id="GO:0006355">
    <property type="term" value="P:regulation of DNA-templated transcription"/>
    <property type="evidence" value="ECO:0007669"/>
    <property type="project" value="InterPro"/>
</dbReference>
<comment type="caution">
    <text evidence="8">The sequence shown here is derived from an EMBL/GenBank/DDBJ whole genome shotgun (WGS) entry which is preliminary data.</text>
</comment>
<dbReference type="InterPro" id="IPR001789">
    <property type="entry name" value="Sig_transdc_resp-reg_receiver"/>
</dbReference>
<dbReference type="PANTHER" id="PTHR48111">
    <property type="entry name" value="REGULATOR OF RPOS"/>
    <property type="match status" value="1"/>
</dbReference>
<evidence type="ECO:0000313" key="9">
    <source>
        <dbReference type="Proteomes" id="UP000822184"/>
    </source>
</evidence>
<dbReference type="FunFam" id="3.40.50.2300:FF:000001">
    <property type="entry name" value="DNA-binding response regulator PhoB"/>
    <property type="match status" value="1"/>
</dbReference>
<evidence type="ECO:0000256" key="7">
    <source>
        <dbReference type="ARBA" id="ARBA00024867"/>
    </source>
</evidence>
<reference evidence="8" key="1">
    <citation type="submission" date="2020-06" db="EMBL/GenBank/DDBJ databases">
        <title>Genomic insights into acetone-butanol-ethanol (ABE) fermentation by sequencing solventogenic clostridia strains.</title>
        <authorList>
            <person name="Brown S."/>
        </authorList>
    </citation>
    <scope>NUCLEOTIDE SEQUENCE</scope>
    <source>
        <strain evidence="8">DJ123</strain>
    </source>
</reference>
<evidence type="ECO:0000256" key="1">
    <source>
        <dbReference type="ARBA" id="ARBA00018672"/>
    </source>
</evidence>
<name>A0A1S8PPV7_CLOBE</name>
<evidence type="ECO:0000256" key="2">
    <source>
        <dbReference type="ARBA" id="ARBA00022553"/>
    </source>
</evidence>
<dbReference type="PROSITE" id="PS51755">
    <property type="entry name" value="OMPR_PHOB"/>
    <property type="match status" value="1"/>
</dbReference>
<dbReference type="Pfam" id="PF00486">
    <property type="entry name" value="Trans_reg_C"/>
    <property type="match status" value="1"/>
</dbReference>
<keyword evidence="5" id="KW-0238">DNA-binding</keyword>
<dbReference type="SUPFAM" id="SSF46894">
    <property type="entry name" value="C-terminal effector domain of the bipartite response regulators"/>
    <property type="match status" value="1"/>
</dbReference>
<dbReference type="SUPFAM" id="SSF52172">
    <property type="entry name" value="CheY-like"/>
    <property type="match status" value="1"/>
</dbReference>
<dbReference type="Gene3D" id="6.10.250.690">
    <property type="match status" value="1"/>
</dbReference>
<evidence type="ECO:0000256" key="3">
    <source>
        <dbReference type="ARBA" id="ARBA00023012"/>
    </source>
</evidence>
<dbReference type="EMBL" id="JABTDW010000001">
    <property type="protein sequence ID" value="NSB12757.1"/>
    <property type="molecule type" value="Genomic_DNA"/>
</dbReference>
<evidence type="ECO:0000256" key="5">
    <source>
        <dbReference type="ARBA" id="ARBA00023125"/>
    </source>
</evidence>
<dbReference type="SMART" id="SM00862">
    <property type="entry name" value="Trans_reg_C"/>
    <property type="match status" value="1"/>
</dbReference>
<dbReference type="GO" id="GO:0000156">
    <property type="term" value="F:phosphorelay response regulator activity"/>
    <property type="evidence" value="ECO:0007669"/>
    <property type="project" value="TreeGrafter"/>
</dbReference>
<accession>A0A1S8PPV7</accession>
<dbReference type="GO" id="GO:0005829">
    <property type="term" value="C:cytosol"/>
    <property type="evidence" value="ECO:0007669"/>
    <property type="project" value="TreeGrafter"/>
</dbReference>
<evidence type="ECO:0000313" key="8">
    <source>
        <dbReference type="EMBL" id="NSB12757.1"/>
    </source>
</evidence>
<dbReference type="Gene3D" id="1.10.10.10">
    <property type="entry name" value="Winged helix-like DNA-binding domain superfamily/Winged helix DNA-binding domain"/>
    <property type="match status" value="1"/>
</dbReference>
<dbReference type="InterPro" id="IPR039420">
    <property type="entry name" value="WalR-like"/>
</dbReference>
<gene>
    <name evidence="8" type="ORF">BCD95_001016</name>
</gene>
<dbReference type="PROSITE" id="PS50110">
    <property type="entry name" value="RESPONSE_REGULATORY"/>
    <property type="match status" value="1"/>
</dbReference>
<dbReference type="PANTHER" id="PTHR48111:SF22">
    <property type="entry name" value="REGULATOR OF RPOS"/>
    <property type="match status" value="1"/>
</dbReference>
<dbReference type="Proteomes" id="UP000822184">
    <property type="component" value="Unassembled WGS sequence"/>
</dbReference>
<evidence type="ECO:0000256" key="6">
    <source>
        <dbReference type="ARBA" id="ARBA00023163"/>
    </source>
</evidence>
<keyword evidence="4" id="KW-0805">Transcription regulation</keyword>
<proteinExistence type="predicted"/>
<dbReference type="CDD" id="cd17574">
    <property type="entry name" value="REC_OmpR"/>
    <property type="match status" value="1"/>
</dbReference>
<comment type="function">
    <text evidence="7">May play the central regulatory role in sporulation. It may be an element of the effector pathway responsible for the activation of sporulation genes in response to nutritional stress. Spo0A may act in concert with spo0H (a sigma factor) to control the expression of some genes that are critical to the sporulation process.</text>
</comment>